<dbReference type="InterPro" id="IPR020708">
    <property type="entry name" value="DNA-dir_RNA_polK_14-18kDa_CS"/>
</dbReference>
<dbReference type="PROSITE" id="PS01111">
    <property type="entry name" value="RNA_POL_K_14KD"/>
    <property type="match status" value="1"/>
</dbReference>
<comment type="subcellular location">
    <subcellularLocation>
        <location evidence="3">Cytoplasm</location>
    </subcellularLocation>
</comment>
<dbReference type="EC" id="2.7.7.6" evidence="3"/>
<dbReference type="GO" id="GO:0005737">
    <property type="term" value="C:cytoplasm"/>
    <property type="evidence" value="ECO:0007669"/>
    <property type="project" value="UniProtKB-SubCell"/>
</dbReference>
<comment type="function">
    <text evidence="3">DNA-dependent RNA polymerase (RNAP) catalyzes the transcription of DNA into RNA using the four ribonucleoside triphosphates as substrates.</text>
</comment>
<keyword evidence="2 3" id="KW-0804">Transcription</keyword>
<dbReference type="InterPro" id="IPR036161">
    <property type="entry name" value="RPB6/omega-like_sf"/>
</dbReference>
<proteinExistence type="inferred from homology"/>
<name>A0A7C2V9T9_9CREN</name>
<dbReference type="GO" id="GO:0006366">
    <property type="term" value="P:transcription by RNA polymerase II"/>
    <property type="evidence" value="ECO:0007669"/>
    <property type="project" value="TreeGrafter"/>
</dbReference>
<dbReference type="PANTHER" id="PTHR47227:SF5">
    <property type="entry name" value="DNA-DIRECTED RNA POLYMERASES I, II, AND III SUBUNIT RPABC2"/>
    <property type="match status" value="1"/>
</dbReference>
<keyword evidence="3" id="KW-0548">Nucleotidyltransferase</keyword>
<evidence type="ECO:0000313" key="4">
    <source>
        <dbReference type="EMBL" id="HEW53326.1"/>
    </source>
</evidence>
<dbReference type="PANTHER" id="PTHR47227">
    <property type="entry name" value="DNA-DIRECTED RNA POLYMERASE SUBUNIT K"/>
    <property type="match status" value="1"/>
</dbReference>
<dbReference type="GO" id="GO:0003677">
    <property type="term" value="F:DNA binding"/>
    <property type="evidence" value="ECO:0007669"/>
    <property type="project" value="UniProtKB-UniRule"/>
</dbReference>
<dbReference type="EMBL" id="DSGT01000010">
    <property type="protein sequence ID" value="HEW53326.1"/>
    <property type="molecule type" value="Genomic_DNA"/>
</dbReference>
<evidence type="ECO:0000256" key="3">
    <source>
        <dbReference type="HAMAP-Rule" id="MF_00192"/>
    </source>
</evidence>
<sequence>MSQAKEKIPSIVRSADDIVIGPKRMTKYEKARIIAARALQLAMGAPPLIDVSKLEFKDPVIIAEKELEAGYLPMIIKRELPNGQFQLIPVKVLIESERNRKKRVEELMKNIFGVSV</sequence>
<evidence type="ECO:0000256" key="1">
    <source>
        <dbReference type="ARBA" id="ARBA00022478"/>
    </source>
</evidence>
<dbReference type="GO" id="GO:0042797">
    <property type="term" value="P:tRNA transcription by RNA polymerase III"/>
    <property type="evidence" value="ECO:0007669"/>
    <property type="project" value="TreeGrafter"/>
</dbReference>
<evidence type="ECO:0000256" key="2">
    <source>
        <dbReference type="ARBA" id="ARBA00023163"/>
    </source>
</evidence>
<accession>A0A7C2V9T9</accession>
<comment type="catalytic activity">
    <reaction evidence="3">
        <text>RNA(n) + a ribonucleoside 5'-triphosphate = RNA(n+1) + diphosphate</text>
        <dbReference type="Rhea" id="RHEA:21248"/>
        <dbReference type="Rhea" id="RHEA-COMP:14527"/>
        <dbReference type="Rhea" id="RHEA-COMP:17342"/>
        <dbReference type="ChEBI" id="CHEBI:33019"/>
        <dbReference type="ChEBI" id="CHEBI:61557"/>
        <dbReference type="ChEBI" id="CHEBI:140395"/>
        <dbReference type="EC" id="2.7.7.6"/>
    </reaction>
</comment>
<dbReference type="SUPFAM" id="SSF63562">
    <property type="entry name" value="RPB6/omega subunit-like"/>
    <property type="match status" value="1"/>
</dbReference>
<dbReference type="HAMAP" id="MF_00192">
    <property type="entry name" value="RNApol_arch_Rpo6"/>
    <property type="match status" value="1"/>
</dbReference>
<reference evidence="4" key="1">
    <citation type="journal article" date="2020" name="mSystems">
        <title>Genome- and Community-Level Interaction Insights into Carbon Utilization and Element Cycling Functions of Hydrothermarchaeota in Hydrothermal Sediment.</title>
        <authorList>
            <person name="Zhou Z."/>
            <person name="Liu Y."/>
            <person name="Xu W."/>
            <person name="Pan J."/>
            <person name="Luo Z.H."/>
            <person name="Li M."/>
        </authorList>
    </citation>
    <scope>NUCLEOTIDE SEQUENCE [LARGE SCALE GENOMIC DNA]</scope>
    <source>
        <strain evidence="4">SpSt-16</strain>
    </source>
</reference>
<dbReference type="AlphaFoldDB" id="A0A7C2V9T9"/>
<organism evidence="4">
    <name type="scientific">Ignisphaera aggregans</name>
    <dbReference type="NCBI Taxonomy" id="334771"/>
    <lineage>
        <taxon>Archaea</taxon>
        <taxon>Thermoproteota</taxon>
        <taxon>Thermoprotei</taxon>
        <taxon>Desulfurococcales</taxon>
        <taxon>Desulfurococcaceae</taxon>
        <taxon>Ignisphaera</taxon>
    </lineage>
</organism>
<dbReference type="InterPro" id="IPR006111">
    <property type="entry name" value="Rpo6/Rpb6"/>
</dbReference>
<keyword evidence="3" id="KW-0808">Transferase</keyword>
<comment type="similarity">
    <text evidence="3">Belongs to the archaeal Rpo6/eukaryotic RPB6 RNA polymerase subunit family.</text>
</comment>
<keyword evidence="3" id="KW-0963">Cytoplasm</keyword>
<dbReference type="Pfam" id="PF01192">
    <property type="entry name" value="RNA_pol_Rpb6"/>
    <property type="match status" value="1"/>
</dbReference>
<dbReference type="NCBIfam" id="NF002207">
    <property type="entry name" value="PRK01099.1-2"/>
    <property type="match status" value="1"/>
</dbReference>
<keyword evidence="1 3" id="KW-0240">DNA-directed RNA polymerase</keyword>
<dbReference type="Gene3D" id="3.90.940.10">
    <property type="match status" value="1"/>
</dbReference>
<dbReference type="GO" id="GO:0003899">
    <property type="term" value="F:DNA-directed RNA polymerase activity"/>
    <property type="evidence" value="ECO:0007669"/>
    <property type="project" value="UniProtKB-UniRule"/>
</dbReference>
<dbReference type="NCBIfam" id="NF002208">
    <property type="entry name" value="PRK01099.1-3"/>
    <property type="match status" value="1"/>
</dbReference>
<dbReference type="GO" id="GO:0006360">
    <property type="term" value="P:transcription by RNA polymerase I"/>
    <property type="evidence" value="ECO:0007669"/>
    <property type="project" value="TreeGrafter"/>
</dbReference>
<protein>
    <recommendedName>
        <fullName evidence="3">DNA-directed RNA polymerase subunit Rpo6</fullName>
        <ecNumber evidence="3">2.7.7.6</ecNumber>
    </recommendedName>
    <alternativeName>
        <fullName evidence="3">DNA-directed RNA polymerase subunit K</fullName>
    </alternativeName>
</protein>
<comment type="subunit">
    <text evidence="3">Part of the RNA polymerase complex.</text>
</comment>
<dbReference type="SMART" id="SM01409">
    <property type="entry name" value="RNA_pol_Rpb6"/>
    <property type="match status" value="1"/>
</dbReference>
<comment type="caution">
    <text evidence="4">The sequence shown here is derived from an EMBL/GenBank/DDBJ whole genome shotgun (WGS) entry which is preliminary data.</text>
</comment>
<dbReference type="GO" id="GO:0000428">
    <property type="term" value="C:DNA-directed RNA polymerase complex"/>
    <property type="evidence" value="ECO:0007669"/>
    <property type="project" value="UniProtKB-KW"/>
</dbReference>
<gene>
    <name evidence="3" type="primary">rpo6</name>
    <name evidence="3" type="synonym">rpoK</name>
    <name evidence="4" type="ORF">ENO77_04085</name>
</gene>
<dbReference type="InterPro" id="IPR006110">
    <property type="entry name" value="Pol_omega/Rpo6/RPB6"/>
</dbReference>